<feature type="region of interest" description="Disordered" evidence="4">
    <location>
        <begin position="1"/>
        <end position="192"/>
    </location>
</feature>
<dbReference type="PANTHER" id="PTHR11225:SF4">
    <property type="entry name" value="NUCLEAR PORE COMPLEX PROTEIN NUP93"/>
    <property type="match status" value="1"/>
</dbReference>
<keyword evidence="6" id="KW-1185">Reference proteome</keyword>
<feature type="compositionally biased region" description="Polar residues" evidence="4">
    <location>
        <begin position="37"/>
        <end position="55"/>
    </location>
</feature>
<dbReference type="FunCoup" id="A0A2K1R0K4">
    <property type="interactions" value="1073"/>
</dbReference>
<evidence type="ECO:0000256" key="1">
    <source>
        <dbReference type="ARBA" id="ARBA00004259"/>
    </source>
</evidence>
<dbReference type="GO" id="GO:0006606">
    <property type="term" value="P:protein import into nucleus"/>
    <property type="evidence" value="ECO:0007669"/>
    <property type="project" value="TreeGrafter"/>
</dbReference>
<comment type="caution">
    <text evidence="5">The sequence shown here is derived from an EMBL/GenBank/DDBJ whole genome shotgun (WGS) entry which is preliminary data.</text>
</comment>
<feature type="region of interest" description="Disordered" evidence="4">
    <location>
        <begin position="1158"/>
        <end position="1184"/>
    </location>
</feature>
<accession>A0A2K1R0K4</accession>
<evidence type="ECO:0000256" key="2">
    <source>
        <dbReference type="ARBA" id="ARBA00010186"/>
    </source>
</evidence>
<dbReference type="GO" id="GO:0016973">
    <property type="term" value="P:poly(A)+ mRNA export from nucleus"/>
    <property type="evidence" value="ECO:0007669"/>
    <property type="project" value="TreeGrafter"/>
</dbReference>
<dbReference type="InParanoid" id="A0A2K1R0K4"/>
<feature type="region of interest" description="Disordered" evidence="4">
    <location>
        <begin position="290"/>
        <end position="332"/>
    </location>
</feature>
<sequence>MAFFSSSSSGAQQSKPAFSFPTPAASGTASNATSAPQSTGLFGSTLGAQNTQSSGGLFGALGQKPATSGAASGTFGNLGGGQTSGATSGGLFGNLGGGQQQQTTSNPGSNIFGRSDNSSQQQSTGTTGFGTSTGQNTQGGGLFGNLGGTSQQNNAQTSQPAPSGGMFAGLGASQQQQTQQPPGGLFRRRVRRPPTTGYAFISTSGGSQTAPFPGGLVHGSFAGNSTGFDLFHQNQGTENAVHDESSQDVTGVQVANETLGDPTQAWENGNRTHSPTDQALRSDFVAPAPADQTWSFGQTPASPQQAPGPSPVAEQHTDGTENPGEDVQYDLSNSSSNICVDYERDTEANPSQIGQASATAGQQPQATTTAAAQQPQQQPQKTEPQLAYFGQLLERGKKRQLGDLQSIGQTELPSLQLGLGDISRKLRNLGQTEPNGTRSPRSRGPQSHYMLSASGVNTAAALRDLSSLNAEVAAKQTAAPATGLPSFDTDLEGYVEGMYKQSSLDLVEYHFNKVKKDFDDFLEEHVQMEWDTQRQRIYEHFGLAKKGDEDPAGFDAAASVGTRGAFGRSSRRSKLGASAAGPGASGMTKSVLGVPSMRGSRAPGFTDVAEKASTTNFQPAPEDRLLREKQDRYTDKVKSLNVARLEESAYPLLHAFAEVENQPSPDDTTHFVNCFKALAEITGENSTPIGQTEPDAVKERQFAKDYLDDSPTSEGAFQLRKRILNGSRMFLEKQFLSSVEAAVAKNPREANLGGVPTVTNKIRGFIRLRSARKELGADNVFLQQVGDDYAWVLVFYLLRAGLVDEANEYVQSQSPFFGKADRSFLSAIGMYAGSQDRRLFGTILETITKEYSSKLSNVVDGQIDPYRAACYKIVGRCGLNKRNLEGVNQGMEDWVWLQFALARESDRAQESATDFFGLDDVRTVFQEIGQRHFTQGQAEGAGSYGTYFFLQILAGQFESAIAWLYPHNYLTAVHFALALNYYGLLRVNDFNGSDDLLSYTTRQQPQLSFGHMLGYYTRDFRAASPAAAADYLCLIALNSDVPGDLGSRQLALCHEALREVVLETREFAQLLGDIRFDGQRIKGAIEARLPLIRITSESQFLRDITIGAAQIADETGRVTDAVLLYHLAEEYDDVVSVCARALSDAIAAEEGDVVARLEPLKPRATDSRPGVATPSDAAPPNSSLSVTAVTTPHELAASMLGLYKSNTLLLSKVRSNNHGQVELLLRISGAKQLFQQRKWVMCLDAIDTTGILPTSAGGDISRIRARAHAFDALPPLVSREASWREKDGVPSVGFRLRG</sequence>
<feature type="compositionally biased region" description="Low complexity" evidence="4">
    <location>
        <begin position="576"/>
        <end position="586"/>
    </location>
</feature>
<evidence type="ECO:0000256" key="4">
    <source>
        <dbReference type="SAM" id="MobiDB-lite"/>
    </source>
</evidence>
<dbReference type="GO" id="GO:0005643">
    <property type="term" value="C:nuclear pore"/>
    <property type="evidence" value="ECO:0007669"/>
    <property type="project" value="InterPro"/>
</dbReference>
<gene>
    <name evidence="5" type="ORF">CAC42_2691</name>
</gene>
<comment type="similarity">
    <text evidence="2">Belongs to the nucleoporin interacting component (NIC) family.</text>
</comment>
<proteinExistence type="inferred from homology"/>
<name>A0A2K1R0K4_9PEZI</name>
<feature type="region of interest" description="Disordered" evidence="4">
    <location>
        <begin position="346"/>
        <end position="383"/>
    </location>
</feature>
<feature type="compositionally biased region" description="Low complexity" evidence="4">
    <location>
        <begin position="100"/>
        <end position="110"/>
    </location>
</feature>
<feature type="compositionally biased region" description="Gly residues" evidence="4">
    <location>
        <begin position="76"/>
        <end position="99"/>
    </location>
</feature>
<protein>
    <submittedName>
        <fullName evidence="5">Meiotically up-regulated protein 87 protein</fullName>
    </submittedName>
</protein>
<feature type="region of interest" description="Disordered" evidence="4">
    <location>
        <begin position="568"/>
        <end position="589"/>
    </location>
</feature>
<dbReference type="Proteomes" id="UP000243797">
    <property type="component" value="Unassembled WGS sequence"/>
</dbReference>
<dbReference type="EMBL" id="NKHZ01000017">
    <property type="protein sequence ID" value="PNS20760.1"/>
    <property type="molecule type" value="Genomic_DNA"/>
</dbReference>
<dbReference type="GO" id="GO:0017056">
    <property type="term" value="F:structural constituent of nuclear pore"/>
    <property type="evidence" value="ECO:0007669"/>
    <property type="project" value="InterPro"/>
</dbReference>
<evidence type="ECO:0000256" key="3">
    <source>
        <dbReference type="ARBA" id="ARBA00023242"/>
    </source>
</evidence>
<feature type="compositionally biased region" description="Low complexity" evidence="4">
    <location>
        <begin position="21"/>
        <end position="36"/>
    </location>
</feature>
<dbReference type="Pfam" id="PF04097">
    <property type="entry name" value="Nic96"/>
    <property type="match status" value="1"/>
</dbReference>
<feature type="compositionally biased region" description="Low complexity" evidence="4">
    <location>
        <begin position="297"/>
        <end position="307"/>
    </location>
</feature>
<evidence type="ECO:0000313" key="6">
    <source>
        <dbReference type="Proteomes" id="UP000243797"/>
    </source>
</evidence>
<feature type="compositionally biased region" description="Low complexity" evidence="4">
    <location>
        <begin position="118"/>
        <end position="136"/>
    </location>
</feature>
<feature type="compositionally biased region" description="Polar residues" evidence="4">
    <location>
        <begin position="149"/>
        <end position="161"/>
    </location>
</feature>
<reference evidence="5 6" key="1">
    <citation type="submission" date="2017-06" db="EMBL/GenBank/DDBJ databases">
        <title>Draft genome sequence of a variant of Elsinoe murrayae.</title>
        <authorList>
            <person name="Cheng Q."/>
        </authorList>
    </citation>
    <scope>NUCLEOTIDE SEQUENCE [LARGE SCALE GENOMIC DNA]</scope>
    <source>
        <strain evidence="5 6">CQ-2017a</strain>
    </source>
</reference>
<comment type="subcellular location">
    <subcellularLocation>
        <location evidence="1">Nucleus envelope</location>
    </subcellularLocation>
</comment>
<feature type="compositionally biased region" description="Low complexity" evidence="4">
    <location>
        <begin position="1"/>
        <end position="14"/>
    </location>
</feature>
<dbReference type="InterPro" id="IPR007231">
    <property type="entry name" value="Nucleoporin_int_Nup93/Nic96"/>
</dbReference>
<dbReference type="OrthoDB" id="203824at2759"/>
<organism evidence="5 6">
    <name type="scientific">Sphaceloma murrayae</name>
    <dbReference type="NCBI Taxonomy" id="2082308"/>
    <lineage>
        <taxon>Eukaryota</taxon>
        <taxon>Fungi</taxon>
        <taxon>Dikarya</taxon>
        <taxon>Ascomycota</taxon>
        <taxon>Pezizomycotina</taxon>
        <taxon>Dothideomycetes</taxon>
        <taxon>Dothideomycetidae</taxon>
        <taxon>Myriangiales</taxon>
        <taxon>Elsinoaceae</taxon>
        <taxon>Sphaceloma</taxon>
    </lineage>
</organism>
<dbReference type="STRING" id="2082308.A0A2K1R0K4"/>
<feature type="compositionally biased region" description="Polar residues" evidence="4">
    <location>
        <begin position="65"/>
        <end position="75"/>
    </location>
</feature>
<feature type="compositionally biased region" description="Polar residues" evidence="4">
    <location>
        <begin position="429"/>
        <end position="439"/>
    </location>
</feature>
<feature type="region of interest" description="Disordered" evidence="4">
    <location>
        <begin position="428"/>
        <end position="448"/>
    </location>
</feature>
<evidence type="ECO:0000313" key="5">
    <source>
        <dbReference type="EMBL" id="PNS20760.1"/>
    </source>
</evidence>
<dbReference type="PANTHER" id="PTHR11225">
    <property type="entry name" value="NUCLEAR PORE COMPLEX PROTEIN NUP93 NUCLEOPORIN NUP93 DEAD EYE PROTEIN"/>
    <property type="match status" value="1"/>
</dbReference>
<keyword evidence="3" id="KW-0539">Nucleus</keyword>
<feature type="compositionally biased region" description="Gly residues" evidence="4">
    <location>
        <begin position="137"/>
        <end position="147"/>
    </location>
</feature>
<feature type="compositionally biased region" description="Low complexity" evidence="4">
    <location>
        <begin position="355"/>
        <end position="383"/>
    </location>
</feature>